<organism evidence="2 3">
    <name type="scientific">Mycena citricolor</name>
    <dbReference type="NCBI Taxonomy" id="2018698"/>
    <lineage>
        <taxon>Eukaryota</taxon>
        <taxon>Fungi</taxon>
        <taxon>Dikarya</taxon>
        <taxon>Basidiomycota</taxon>
        <taxon>Agaricomycotina</taxon>
        <taxon>Agaricomycetes</taxon>
        <taxon>Agaricomycetidae</taxon>
        <taxon>Agaricales</taxon>
        <taxon>Marasmiineae</taxon>
        <taxon>Mycenaceae</taxon>
        <taxon>Mycena</taxon>
    </lineage>
</organism>
<dbReference type="SUPFAM" id="SSF103247">
    <property type="entry name" value="TT1751-like"/>
    <property type="match status" value="1"/>
</dbReference>
<dbReference type="Pfam" id="PF03625">
    <property type="entry name" value="DUF302"/>
    <property type="match status" value="1"/>
</dbReference>
<dbReference type="Proteomes" id="UP001295794">
    <property type="component" value="Unassembled WGS sequence"/>
</dbReference>
<proteinExistence type="predicted"/>
<dbReference type="EMBL" id="CAVNYO010000397">
    <property type="protein sequence ID" value="CAK5273561.1"/>
    <property type="molecule type" value="Genomic_DNA"/>
</dbReference>
<dbReference type="CDD" id="cd14797">
    <property type="entry name" value="DUF302"/>
    <property type="match status" value="1"/>
</dbReference>
<gene>
    <name evidence="2" type="ORF">MYCIT1_LOCUS20093</name>
</gene>
<name>A0AAD2HCU5_9AGAR</name>
<evidence type="ECO:0000313" key="3">
    <source>
        <dbReference type="Proteomes" id="UP001295794"/>
    </source>
</evidence>
<accession>A0AAD2HCU5</accession>
<comment type="caution">
    <text evidence="2">The sequence shown here is derived from an EMBL/GenBank/DDBJ whole genome shotgun (WGS) entry which is preliminary data.</text>
</comment>
<dbReference type="InterPro" id="IPR035923">
    <property type="entry name" value="TT1751-like_sf"/>
</dbReference>
<evidence type="ECO:0000259" key="1">
    <source>
        <dbReference type="Pfam" id="PF03625"/>
    </source>
</evidence>
<keyword evidence="3" id="KW-1185">Reference proteome</keyword>
<dbReference type="AlphaFoldDB" id="A0AAD2HCU5"/>
<reference evidence="2" key="1">
    <citation type="submission" date="2023-11" db="EMBL/GenBank/DDBJ databases">
        <authorList>
            <person name="De Vega J J."/>
            <person name="De Vega J J."/>
        </authorList>
    </citation>
    <scope>NUCLEOTIDE SEQUENCE</scope>
</reference>
<dbReference type="InterPro" id="IPR005180">
    <property type="entry name" value="DUF302"/>
</dbReference>
<dbReference type="Gene3D" id="3.30.310.70">
    <property type="entry name" value="TT1751-like domain"/>
    <property type="match status" value="1"/>
</dbReference>
<evidence type="ECO:0000313" key="2">
    <source>
        <dbReference type="EMBL" id="CAK5273561.1"/>
    </source>
</evidence>
<protein>
    <recommendedName>
        <fullName evidence="1">DUF302 domain-containing protein</fullName>
    </recommendedName>
</protein>
<sequence length="343" mass="37311">MGGSPGNLVSTSLGESIVLLSRKLSAETLRHLFTLTHVQTGERGTDRHSADRSMLRRASGREELDETTLLDILVRHSAHSKSFCCVASCRLTGLLIRIRLSIVGSTYVALESPPEYVITAGAYKETLERLLLNFSVPFPQHTTMLSAIFGPLALLWLTGAVSAFTPENSQASSRSHDPVHWSITPHTVKLVQVTTPVDYDTVSARLYSIVGTLDGDITFTTAPSLAVLQERVAAAVGSSGLIHFAEYNHGGWFQLFNADPTPRFKLFVIGNPLVAETIVKFDHRVSYTVPVRILVMENGNGTKIFYQLPSSAANMIGSEELQTAAEVLDRKFAAVVTNITTVG</sequence>
<feature type="domain" description="DUF302" evidence="1">
    <location>
        <begin position="262"/>
        <end position="307"/>
    </location>
</feature>